<dbReference type="PANTHER" id="PTHR12496">
    <property type="entry name" value="CGI-41 METHYLTRANSFERASE"/>
    <property type="match status" value="1"/>
</dbReference>
<dbReference type="InterPro" id="IPR052220">
    <property type="entry name" value="METTL25"/>
</dbReference>
<evidence type="ECO:0000313" key="3">
    <source>
        <dbReference type="Proteomes" id="UP001516400"/>
    </source>
</evidence>
<dbReference type="InterPro" id="IPR025714">
    <property type="entry name" value="Methyltranfer_dom"/>
</dbReference>
<proteinExistence type="predicted"/>
<reference evidence="2 3" key="1">
    <citation type="journal article" date="2021" name="BMC Biol.">
        <title>Horizontally acquired antibacterial genes associated with adaptive radiation of ladybird beetles.</title>
        <authorList>
            <person name="Li H.S."/>
            <person name="Tang X.F."/>
            <person name="Huang Y.H."/>
            <person name="Xu Z.Y."/>
            <person name="Chen M.L."/>
            <person name="Du X.Y."/>
            <person name="Qiu B.Y."/>
            <person name="Chen P.T."/>
            <person name="Zhang W."/>
            <person name="Slipinski A."/>
            <person name="Escalona H.E."/>
            <person name="Waterhouse R.M."/>
            <person name="Zwick A."/>
            <person name="Pang H."/>
        </authorList>
    </citation>
    <scope>NUCLEOTIDE SEQUENCE [LARGE SCALE GENOMIC DNA]</scope>
    <source>
        <strain evidence="2">SYSU2018</strain>
    </source>
</reference>
<dbReference type="AlphaFoldDB" id="A0ABD2PHQ1"/>
<gene>
    <name evidence="2" type="ORF">HHI36_023323</name>
</gene>
<dbReference type="EMBL" id="JABFTP020000186">
    <property type="protein sequence ID" value="KAL3289940.1"/>
    <property type="molecule type" value="Genomic_DNA"/>
</dbReference>
<sequence length="269" mass="31399">MLTYGYHFEVCAIEAQPQLITLAGDLDNQFHHVFQKKYGYRKRTSHVNMRIEPDITSKEFLNIIKSSFDIDNDDFEFGLVGLHPCGDLGPTLLRLFNEISNIKYINIVGCCYMKLSTNRCLNVGFPLSKFCKNNNYQLCYNSREIACHAIENYIMKLNEGEYWKLKIHAYRATIEKILIEMDSQYKHIPLANVKYSIDLDFGSYCKKATSKLFGDIIETATIKSNEIENCLKQWNSVVIFYSFRLFFAPLIESSFYMIDICTYKNKEMK</sequence>
<name>A0ABD2PHQ1_9CUCU</name>
<dbReference type="Pfam" id="PF13679">
    <property type="entry name" value="Methyltransf_32"/>
    <property type="match status" value="1"/>
</dbReference>
<keyword evidence="3" id="KW-1185">Reference proteome</keyword>
<organism evidence="2 3">
    <name type="scientific">Cryptolaemus montrouzieri</name>
    <dbReference type="NCBI Taxonomy" id="559131"/>
    <lineage>
        <taxon>Eukaryota</taxon>
        <taxon>Metazoa</taxon>
        <taxon>Ecdysozoa</taxon>
        <taxon>Arthropoda</taxon>
        <taxon>Hexapoda</taxon>
        <taxon>Insecta</taxon>
        <taxon>Pterygota</taxon>
        <taxon>Neoptera</taxon>
        <taxon>Endopterygota</taxon>
        <taxon>Coleoptera</taxon>
        <taxon>Polyphaga</taxon>
        <taxon>Cucujiformia</taxon>
        <taxon>Coccinelloidea</taxon>
        <taxon>Coccinellidae</taxon>
        <taxon>Scymninae</taxon>
        <taxon>Scymnini</taxon>
        <taxon>Cryptolaemus</taxon>
    </lineage>
</organism>
<dbReference type="PANTHER" id="PTHR12496:SF2">
    <property type="entry name" value="METHYLTRANSFERASE-LIKE PROTEIN 25B"/>
    <property type="match status" value="1"/>
</dbReference>
<feature type="domain" description="Methyltransferase" evidence="1">
    <location>
        <begin position="5"/>
        <end position="117"/>
    </location>
</feature>
<comment type="caution">
    <text evidence="2">The sequence shown here is derived from an EMBL/GenBank/DDBJ whole genome shotgun (WGS) entry which is preliminary data.</text>
</comment>
<accession>A0ABD2PHQ1</accession>
<evidence type="ECO:0000259" key="1">
    <source>
        <dbReference type="Pfam" id="PF13679"/>
    </source>
</evidence>
<protein>
    <recommendedName>
        <fullName evidence="1">Methyltransferase domain-containing protein</fullName>
    </recommendedName>
</protein>
<dbReference type="Proteomes" id="UP001516400">
    <property type="component" value="Unassembled WGS sequence"/>
</dbReference>
<evidence type="ECO:0000313" key="2">
    <source>
        <dbReference type="EMBL" id="KAL3289940.1"/>
    </source>
</evidence>